<comment type="similarity">
    <text evidence="2">Belongs to the BA14k family.</text>
</comment>
<name>A0A1L3SNF3_9HYPH</name>
<dbReference type="GO" id="GO:0030246">
    <property type="term" value="F:carbohydrate binding"/>
    <property type="evidence" value="ECO:0007669"/>
    <property type="project" value="UniProtKB-KW"/>
</dbReference>
<reference evidence="10" key="1">
    <citation type="submission" date="2016-11" db="EMBL/GenBank/DDBJ databases">
        <title>Mesorhizobium oceanicum sp. nov., isolated from deep seawater in South China Sea.</title>
        <authorList>
            <person name="Fu G.-Y."/>
        </authorList>
    </citation>
    <scope>NUCLEOTIDE SEQUENCE [LARGE SCALE GENOMIC DNA]</scope>
    <source>
        <strain evidence="10">B7</strain>
    </source>
</reference>
<evidence type="ECO:0000256" key="7">
    <source>
        <dbReference type="SAM" id="MobiDB-lite"/>
    </source>
</evidence>
<evidence type="ECO:0000256" key="5">
    <source>
        <dbReference type="ARBA" id="ARBA00022734"/>
    </source>
</evidence>
<dbReference type="RefSeq" id="WP_072602346.1">
    <property type="nucleotide sequence ID" value="NZ_CP018171.1"/>
</dbReference>
<proteinExistence type="inferred from homology"/>
<comment type="subcellular location">
    <subcellularLocation>
        <location evidence="1">Membrane</location>
        <topology evidence="1">Single-pass membrane protein</topology>
    </subcellularLocation>
</comment>
<keyword evidence="10" id="KW-1185">Reference proteome</keyword>
<evidence type="ECO:0000256" key="2">
    <source>
        <dbReference type="ARBA" id="ARBA00010270"/>
    </source>
</evidence>
<sequence>MKIFLTIIGACVTTLGLFGTGFLTAIIFLTADPVPVWKPSRDTAGLWTPKPTVVSKAGDGLQRLPPPSVNDDPPQQTAGDAPSGRVFENKALMARSLVLSDEGEFDVEAEPTIDTVTTASVDGYDQRNAPGLSAAHVRWCSSRYRSYRTEDNSYVAYSGALRECVSPYVDDVIASAEDGRARDVQMAGDFAGYLSPQHIQSCFARYRSYRPDDNSYQPYGGGPRRQCE</sequence>
<dbReference type="STRING" id="1670800.BSQ44_05745"/>
<feature type="transmembrane region" description="Helical" evidence="8">
    <location>
        <begin position="6"/>
        <end position="31"/>
    </location>
</feature>
<gene>
    <name evidence="9" type="ORF">BSQ44_05745</name>
</gene>
<evidence type="ECO:0000256" key="8">
    <source>
        <dbReference type="SAM" id="Phobius"/>
    </source>
</evidence>
<accession>A0A1L3SNF3</accession>
<keyword evidence="8" id="KW-1133">Transmembrane helix</keyword>
<feature type="region of interest" description="Disordered" evidence="7">
    <location>
        <begin position="57"/>
        <end position="83"/>
    </location>
</feature>
<dbReference type="GO" id="GO:0016020">
    <property type="term" value="C:membrane"/>
    <property type="evidence" value="ECO:0007669"/>
    <property type="project" value="UniProtKB-SubCell"/>
</dbReference>
<dbReference type="EMBL" id="CP018171">
    <property type="protein sequence ID" value="APH70936.1"/>
    <property type="molecule type" value="Genomic_DNA"/>
</dbReference>
<evidence type="ECO:0000256" key="3">
    <source>
        <dbReference type="ARBA" id="ARBA00020552"/>
    </source>
</evidence>
<protein>
    <recommendedName>
        <fullName evidence="3">Lectin-like protein BA14k</fullName>
    </recommendedName>
</protein>
<evidence type="ECO:0000256" key="6">
    <source>
        <dbReference type="ARBA" id="ARBA00025321"/>
    </source>
</evidence>
<dbReference type="Proteomes" id="UP000182840">
    <property type="component" value="Chromosome"/>
</dbReference>
<dbReference type="KEGG" id="meso:BSQ44_05745"/>
<dbReference type="Pfam" id="PF07886">
    <property type="entry name" value="BA14K"/>
    <property type="match status" value="2"/>
</dbReference>
<evidence type="ECO:0000313" key="10">
    <source>
        <dbReference type="Proteomes" id="UP000182840"/>
    </source>
</evidence>
<dbReference type="InterPro" id="IPR012413">
    <property type="entry name" value="BA14K"/>
</dbReference>
<keyword evidence="4" id="KW-1003">Cell membrane</keyword>
<evidence type="ECO:0000313" key="9">
    <source>
        <dbReference type="EMBL" id="APH70936.1"/>
    </source>
</evidence>
<keyword evidence="8" id="KW-0812">Transmembrane</keyword>
<keyword evidence="8" id="KW-0472">Membrane</keyword>
<dbReference type="AlphaFoldDB" id="A0A1L3SNF3"/>
<evidence type="ECO:0000256" key="1">
    <source>
        <dbReference type="ARBA" id="ARBA00004167"/>
    </source>
</evidence>
<keyword evidence="5" id="KW-0430">Lectin</keyword>
<evidence type="ECO:0000256" key="4">
    <source>
        <dbReference type="ARBA" id="ARBA00022475"/>
    </source>
</evidence>
<organism evidence="9 10">
    <name type="scientific">Aquibium oceanicum</name>
    <dbReference type="NCBI Taxonomy" id="1670800"/>
    <lineage>
        <taxon>Bacteria</taxon>
        <taxon>Pseudomonadati</taxon>
        <taxon>Pseudomonadota</taxon>
        <taxon>Alphaproteobacteria</taxon>
        <taxon>Hyphomicrobiales</taxon>
        <taxon>Phyllobacteriaceae</taxon>
        <taxon>Aquibium</taxon>
    </lineage>
</organism>
<comment type="function">
    <text evidence="6">Has immunoglobulin-binding and hemagglutination properties, and can bind to mannose. Essential for virulence. May be involved in LPS biosynthesis or polysaccharide transport.</text>
</comment>